<protein>
    <submittedName>
        <fullName evidence="1">Uncharacterized protein</fullName>
    </submittedName>
</protein>
<evidence type="ECO:0000313" key="1">
    <source>
        <dbReference type="EMBL" id="KAG7194214.1"/>
    </source>
</evidence>
<organism evidence="1 2">
    <name type="scientific">Scheffersomyces spartinae</name>
    <dbReference type="NCBI Taxonomy" id="45513"/>
    <lineage>
        <taxon>Eukaryota</taxon>
        <taxon>Fungi</taxon>
        <taxon>Dikarya</taxon>
        <taxon>Ascomycota</taxon>
        <taxon>Saccharomycotina</taxon>
        <taxon>Pichiomycetes</taxon>
        <taxon>Debaryomycetaceae</taxon>
        <taxon>Scheffersomyces</taxon>
    </lineage>
</organism>
<keyword evidence="2" id="KW-1185">Reference proteome</keyword>
<dbReference type="EMBL" id="JAHMUF010000008">
    <property type="protein sequence ID" value="KAG7194214.1"/>
    <property type="molecule type" value="Genomic_DNA"/>
</dbReference>
<dbReference type="RefSeq" id="XP_043049761.1">
    <property type="nucleotide sequence ID" value="XM_043195588.1"/>
</dbReference>
<proteinExistence type="predicted"/>
<dbReference type="AlphaFoldDB" id="A0A9P7VBB7"/>
<gene>
    <name evidence="1" type="ORF">KQ657_004926</name>
</gene>
<name>A0A9P7VBB7_9ASCO</name>
<accession>A0A9P7VBB7</accession>
<comment type="caution">
    <text evidence="1">The sequence shown here is derived from an EMBL/GenBank/DDBJ whole genome shotgun (WGS) entry which is preliminary data.</text>
</comment>
<reference evidence="1" key="1">
    <citation type="submission" date="2021-03" db="EMBL/GenBank/DDBJ databases">
        <authorList>
            <person name="Palmer J.M."/>
        </authorList>
    </citation>
    <scope>NUCLEOTIDE SEQUENCE</scope>
    <source>
        <strain evidence="1">ARV_011</strain>
    </source>
</reference>
<evidence type="ECO:0000313" key="2">
    <source>
        <dbReference type="Proteomes" id="UP000790833"/>
    </source>
</evidence>
<sequence>MSLLSDIPDRNSSDTATLVESFVKAYELEPGWEGTEAPPKSITEVEVEASTGLLTGIYPASDHKRRKRIGLSN</sequence>
<dbReference type="Proteomes" id="UP000790833">
    <property type="component" value="Unassembled WGS sequence"/>
</dbReference>
<dbReference type="GeneID" id="66118300"/>